<evidence type="ECO:0000313" key="2">
    <source>
        <dbReference type="Proteomes" id="UP001143910"/>
    </source>
</evidence>
<reference evidence="1" key="1">
    <citation type="submission" date="2022-08" db="EMBL/GenBank/DDBJ databases">
        <title>Genome Sequence of Lecanicillium fungicola.</title>
        <authorList>
            <person name="Buettner E."/>
        </authorList>
    </citation>
    <scope>NUCLEOTIDE SEQUENCE</scope>
    <source>
        <strain evidence="1">Babe33</strain>
    </source>
</reference>
<sequence length="328" mass="36769">MTDVASKNPDAVSQMIHAAEVNNTKPLWLQMSRLNPAAPNPTCTPHLWKYESIRPTLLSAGDLVPEDQAERRVLMLVNPSRDAPYTTDTIYAGLQLVMPNETAKAHRHTAFAMRFIIEGQGGFTAVHGKRITMKRGDVILTPRWNWHDHGKDGSGPMIWLDGLDLPNFRHFPVHFVEHYSSPRYPAEDVDSLTSPIVFPWEVMQSALDSSKDDYVSLPYLHEDGREVSRILGGSAARLEAGKASPRVRETSSAVVHVVKGSGYSQIGEEKFNWVEGDTFCIPAWYPYQHFASDGAGSVYLYRFDDKPMLRSLGFYRSSDMDIESLVSS</sequence>
<keyword evidence="2" id="KW-1185">Reference proteome</keyword>
<dbReference type="Proteomes" id="UP001143910">
    <property type="component" value="Unassembled WGS sequence"/>
</dbReference>
<evidence type="ECO:0000313" key="1">
    <source>
        <dbReference type="EMBL" id="KAJ2983788.1"/>
    </source>
</evidence>
<protein>
    <submittedName>
        <fullName evidence="1">Uncharacterized protein</fullName>
    </submittedName>
</protein>
<comment type="caution">
    <text evidence="1">The sequence shown here is derived from an EMBL/GenBank/DDBJ whole genome shotgun (WGS) entry which is preliminary data.</text>
</comment>
<accession>A0ACC1NXC1</accession>
<proteinExistence type="predicted"/>
<name>A0ACC1NXC1_9HYPO</name>
<gene>
    <name evidence="1" type="ORF">NQ176_g440</name>
</gene>
<dbReference type="EMBL" id="JANJQO010000016">
    <property type="protein sequence ID" value="KAJ2983788.1"/>
    <property type="molecule type" value="Genomic_DNA"/>
</dbReference>
<organism evidence="1 2">
    <name type="scientific">Zarea fungicola</name>
    <dbReference type="NCBI Taxonomy" id="93591"/>
    <lineage>
        <taxon>Eukaryota</taxon>
        <taxon>Fungi</taxon>
        <taxon>Dikarya</taxon>
        <taxon>Ascomycota</taxon>
        <taxon>Pezizomycotina</taxon>
        <taxon>Sordariomycetes</taxon>
        <taxon>Hypocreomycetidae</taxon>
        <taxon>Hypocreales</taxon>
        <taxon>Cordycipitaceae</taxon>
        <taxon>Zarea</taxon>
    </lineage>
</organism>